<feature type="compositionally biased region" description="Polar residues" evidence="2">
    <location>
        <begin position="309"/>
        <end position="321"/>
    </location>
</feature>
<evidence type="ECO:0000313" key="4">
    <source>
        <dbReference type="Proteomes" id="UP001140513"/>
    </source>
</evidence>
<evidence type="ECO:0000313" key="3">
    <source>
        <dbReference type="EMBL" id="KAJ4349400.1"/>
    </source>
</evidence>
<feature type="compositionally biased region" description="Basic residues" evidence="2">
    <location>
        <begin position="130"/>
        <end position="139"/>
    </location>
</feature>
<dbReference type="AlphaFoldDB" id="A0A9W9C7E9"/>
<evidence type="ECO:0000256" key="1">
    <source>
        <dbReference type="SAM" id="Coils"/>
    </source>
</evidence>
<evidence type="ECO:0000256" key="2">
    <source>
        <dbReference type="SAM" id="MobiDB-lite"/>
    </source>
</evidence>
<feature type="compositionally biased region" description="Basic and acidic residues" evidence="2">
    <location>
        <begin position="101"/>
        <end position="111"/>
    </location>
</feature>
<feature type="compositionally biased region" description="Basic and acidic residues" evidence="2">
    <location>
        <begin position="499"/>
        <end position="508"/>
    </location>
</feature>
<accession>A0A9W9C7E9</accession>
<feature type="compositionally biased region" description="Basic and acidic residues" evidence="2">
    <location>
        <begin position="296"/>
        <end position="307"/>
    </location>
</feature>
<dbReference type="GeneID" id="80911545"/>
<dbReference type="OrthoDB" id="3939134at2759"/>
<feature type="compositionally biased region" description="Polar residues" evidence="2">
    <location>
        <begin position="443"/>
        <end position="457"/>
    </location>
</feature>
<protein>
    <submittedName>
        <fullName evidence="3">Uncharacterized protein</fullName>
    </submittedName>
</protein>
<name>A0A9W9C7E9_9PLEO</name>
<dbReference type="EMBL" id="JAPEUX010000006">
    <property type="protein sequence ID" value="KAJ4349400.1"/>
    <property type="molecule type" value="Genomic_DNA"/>
</dbReference>
<feature type="region of interest" description="Disordered" evidence="2">
    <location>
        <begin position="98"/>
        <end position="564"/>
    </location>
</feature>
<proteinExistence type="predicted"/>
<feature type="compositionally biased region" description="Basic residues" evidence="2">
    <location>
        <begin position="348"/>
        <end position="357"/>
    </location>
</feature>
<keyword evidence="1" id="KW-0175">Coiled coil</keyword>
<reference evidence="3" key="1">
    <citation type="submission" date="2022-10" db="EMBL/GenBank/DDBJ databases">
        <title>Tapping the CABI collections for fungal endophytes: first genome assemblies for Collariella, Neodidymelliopsis, Ascochyta clinopodiicola, Didymella pomorum, Didymosphaeria variabile, Neocosmospora piperis and Neocucurbitaria cava.</title>
        <authorList>
            <person name="Hill R."/>
        </authorList>
    </citation>
    <scope>NUCLEOTIDE SEQUENCE</scope>
    <source>
        <strain evidence="3">IMI 356815</strain>
    </source>
</reference>
<gene>
    <name evidence="3" type="ORF">N0V89_008015</name>
</gene>
<comment type="caution">
    <text evidence="3">The sequence shown here is derived from an EMBL/GenBank/DDBJ whole genome shotgun (WGS) entry which is preliminary data.</text>
</comment>
<feature type="compositionally biased region" description="Acidic residues" evidence="2">
    <location>
        <begin position="510"/>
        <end position="521"/>
    </location>
</feature>
<feature type="compositionally biased region" description="Acidic residues" evidence="2">
    <location>
        <begin position="538"/>
        <end position="556"/>
    </location>
</feature>
<feature type="coiled-coil region" evidence="1">
    <location>
        <begin position="727"/>
        <end position="777"/>
    </location>
</feature>
<feature type="compositionally biased region" description="Basic and acidic residues" evidence="2">
    <location>
        <begin position="372"/>
        <end position="389"/>
    </location>
</feature>
<feature type="compositionally biased region" description="Basic and acidic residues" evidence="2">
    <location>
        <begin position="212"/>
        <end position="224"/>
    </location>
</feature>
<dbReference type="RefSeq" id="XP_056068330.1">
    <property type="nucleotide sequence ID" value="XM_056216774.1"/>
</dbReference>
<keyword evidence="4" id="KW-1185">Reference proteome</keyword>
<organism evidence="3 4">
    <name type="scientific">Didymosphaeria variabile</name>
    <dbReference type="NCBI Taxonomy" id="1932322"/>
    <lineage>
        <taxon>Eukaryota</taxon>
        <taxon>Fungi</taxon>
        <taxon>Dikarya</taxon>
        <taxon>Ascomycota</taxon>
        <taxon>Pezizomycotina</taxon>
        <taxon>Dothideomycetes</taxon>
        <taxon>Pleosporomycetidae</taxon>
        <taxon>Pleosporales</taxon>
        <taxon>Massarineae</taxon>
        <taxon>Didymosphaeriaceae</taxon>
        <taxon>Didymosphaeria</taxon>
    </lineage>
</organism>
<sequence>MASSDDLAEQQLFAEIQASAEKVQQYHDPPSVTAVQSANLLNAARLNRRRTVAVAPTSSLSHTSYNVAQSSPARVNGMARTGGAGKLKPVNLWRNDAATQPHRELARRGDPFDLGFSSPEKVAVVPAGKARQKPGRKKRVQDEVSPGLEVPAPHDPPELEDTEKEVPSASSPPYVTDKHHLDEVPETPPTSKRLAGDAGIPRNSMQVPEQRVQVEKRKAADRSPNRGRPSKSPRKDGAGAAEVEAEDMLQARGRSHPPGATHPQVVIPPPEPSTRNTRAAKAKQAQALPPAPAETDQGRDDDGEHPQIDPQQEAYQTLNNQRGHERPDGPPPSAQKPPADGPEVRKPQNPKRRRFRQLRPTNTTNGLDIPSDNEREITQRSKITKRVEQEPATAETEQPRRRKGKKPTSSVSATGPAIISPEEQEQEPQEQEPRRRKGRQPKASKSSANAEITSGQNDGDEEAVRKTRPKSKTTGSVPVASAQGGRAHNDTSRHRHPQTRHDDARNAAEDSLEDLEIDDEEAKSGQAATDVGEHAQSGEEDEEDEADEEEEEEDHDDGQGAGHGAQLSEIDEVLKFLDSEEVSGHCQTEEAKTIKQACQTALEVLADSDTTLDEISITTKHIQILLSKYGAGSDEKKRKKLKVDAYAYLFRQVVTVLESLYDWLSDVCGDIFASLDAMRIVAALVSAMVSVKDKIAEWKAKLHSRYKGESLIKDVDTKLITPLRRLCEIYTTALRNLEDDARKKRAEEEFARERRERQQLELEKQEMEALRIQKLDRWIDLHVCRLRREPDARRRQALRMKREYFDKKMAGSKADETEWREDRDANDVPFSRVDVFMKRVVPPPAAEWTDEHMEALIYGLQTFAGSSVFEKIFEYYCGVGQPLRRFGVPEITAKAADVRLRLLEKYQERGWEEVPEWIEMIPILP</sequence>
<dbReference type="Proteomes" id="UP001140513">
    <property type="component" value="Unassembled WGS sequence"/>
</dbReference>